<evidence type="ECO:0000256" key="1">
    <source>
        <dbReference type="ARBA" id="ARBA00003420"/>
    </source>
</evidence>
<feature type="transmembrane region" description="Helical" evidence="7">
    <location>
        <begin position="405"/>
        <end position="427"/>
    </location>
</feature>
<feature type="transmembrane region" description="Helical" evidence="7">
    <location>
        <begin position="439"/>
        <end position="464"/>
    </location>
</feature>
<reference evidence="8 9" key="1">
    <citation type="submission" date="2017-06" db="EMBL/GenBank/DDBJ databases">
        <title>Draft genome sequence of a variant of Elsinoe murrayae.</title>
        <authorList>
            <person name="Cheng Q."/>
        </authorList>
    </citation>
    <scope>NUCLEOTIDE SEQUENCE [LARGE SCALE GENOMIC DNA]</scope>
    <source>
        <strain evidence="8 9">CQ-2017a</strain>
    </source>
</reference>
<protein>
    <recommendedName>
        <fullName evidence="7">GDP-mannose transporter</fullName>
        <shortName evidence="7">GMT</shortName>
    </recommendedName>
</protein>
<feature type="transmembrane region" description="Helical" evidence="7">
    <location>
        <begin position="294"/>
        <end position="312"/>
    </location>
</feature>
<comment type="caution">
    <text evidence="8">The sequence shown here is derived from an EMBL/GenBank/DDBJ whole genome shotgun (WGS) entry which is preliminary data.</text>
</comment>
<name>A0A2K1QJB9_9PEZI</name>
<comment type="function">
    <text evidence="1 7">Involved in the import of GDP-mannose from the cytoplasm into the Golgi lumen.</text>
</comment>
<feature type="transmembrane region" description="Helical" evidence="7">
    <location>
        <begin position="494"/>
        <end position="513"/>
    </location>
</feature>
<feature type="transmembrane region" description="Helical" evidence="7">
    <location>
        <begin position="266"/>
        <end position="287"/>
    </location>
</feature>
<keyword evidence="4 7" id="KW-0812">Transmembrane</keyword>
<evidence type="ECO:0000313" key="9">
    <source>
        <dbReference type="Proteomes" id="UP000243797"/>
    </source>
</evidence>
<feature type="transmembrane region" description="Helical" evidence="7">
    <location>
        <begin position="140"/>
        <end position="159"/>
    </location>
</feature>
<gene>
    <name evidence="8" type="ORF">CAC42_2280</name>
</gene>
<feature type="transmembrane region" description="Helical" evidence="7">
    <location>
        <begin position="171"/>
        <end position="195"/>
    </location>
</feature>
<dbReference type="GO" id="GO:0005789">
    <property type="term" value="C:endoplasmic reticulum membrane"/>
    <property type="evidence" value="ECO:0007669"/>
    <property type="project" value="UniProtKB-SubCell"/>
</dbReference>
<evidence type="ECO:0000256" key="7">
    <source>
        <dbReference type="RuleBase" id="RU367097"/>
    </source>
</evidence>
<feature type="transmembrane region" description="Helical" evidence="7">
    <location>
        <begin position="343"/>
        <end position="362"/>
    </location>
</feature>
<dbReference type="AlphaFoldDB" id="A0A2K1QJB9"/>
<dbReference type="STRING" id="2082308.A0A2K1QJB9"/>
<keyword evidence="9" id="KW-1185">Reference proteome</keyword>
<dbReference type="EMBL" id="NKHZ01000081">
    <property type="protein sequence ID" value="PNS15051.1"/>
    <property type="molecule type" value="Genomic_DNA"/>
</dbReference>
<comment type="subunit">
    <text evidence="3 7">Homooligomer.</text>
</comment>
<evidence type="ECO:0000313" key="8">
    <source>
        <dbReference type="EMBL" id="PNS15051.1"/>
    </source>
</evidence>
<keyword evidence="7" id="KW-0813">Transport</keyword>
<dbReference type="GO" id="GO:0030659">
    <property type="term" value="C:cytoplasmic vesicle membrane"/>
    <property type="evidence" value="ECO:0007669"/>
    <property type="project" value="UniProtKB-SubCell"/>
</dbReference>
<dbReference type="InParanoid" id="A0A2K1QJB9"/>
<keyword evidence="7" id="KW-0256">Endoplasmic reticulum</keyword>
<dbReference type="PANTHER" id="PTHR11132">
    <property type="entry name" value="SOLUTE CARRIER FAMILY 35"/>
    <property type="match status" value="1"/>
</dbReference>
<keyword evidence="5 7" id="KW-1133">Transmembrane helix</keyword>
<dbReference type="OrthoDB" id="5547497at2759"/>
<dbReference type="InterPro" id="IPR050186">
    <property type="entry name" value="TPT_transporter"/>
</dbReference>
<dbReference type="GO" id="GO:0000139">
    <property type="term" value="C:Golgi membrane"/>
    <property type="evidence" value="ECO:0007669"/>
    <property type="project" value="UniProtKB-SubCell"/>
</dbReference>
<evidence type="ECO:0000256" key="6">
    <source>
        <dbReference type="ARBA" id="ARBA00023136"/>
    </source>
</evidence>
<evidence type="ECO:0000256" key="4">
    <source>
        <dbReference type="ARBA" id="ARBA00022692"/>
    </source>
</evidence>
<evidence type="ECO:0000256" key="2">
    <source>
        <dbReference type="ARBA" id="ARBA00010425"/>
    </source>
</evidence>
<comment type="similarity">
    <text evidence="2 7">Belongs to the TPT transporter family. SLC35D subfamily.</text>
</comment>
<evidence type="ECO:0000256" key="3">
    <source>
        <dbReference type="ARBA" id="ARBA00011182"/>
    </source>
</evidence>
<evidence type="ECO:0000256" key="5">
    <source>
        <dbReference type="ARBA" id="ARBA00022989"/>
    </source>
</evidence>
<sequence length="530" mass="58532">MNRTSPFASKFFQPASQILRSSVTVAKEQLKALDDAALELGVTSSPIMETRPSRSTTRTPDKLTPRAVPLVDISRSPSPFARIASAAQSEDEDEWENGDASQSRPLVYKRANAYHNQQNGLFKRGGVGHYLFGTTVGAKVYIALLVFWVGGCQFGLLLINRFILWTGTYKFPYPLTMTLLQLAIAHVLILGFASLTRGLSALFNFLGLAAVVAPSEAYTPGNRPSRYSGGQRHRSVMQNIKAWLTHGSGGIAGGGLFEFQGRTVRHVLPVAFVFTLKVVLSNLSYAYAVLPMYMLARIAIIPLSLLFTTVLLRETHSISTLSSSLTAVLNLLMATIEPGRVTWESIVAGVFSSLFVALYPVVQLRAYKQIVSDLVPQGDLLAPSDDDSAPTYLGTKEETRAYWRMLHYTSLLSMMLIAPIVLVSGEIQQIRRNCYFMDVPWFWFLMLCGGLGGWAVFSSTLLLIKATSPLTATFVTIPRSAFQLMVLDKFRMPVHSWVGVSLCWASCLWYVGIRTREESNRMRGKLQGSG</sequence>
<keyword evidence="7" id="KW-0762">Sugar transport</keyword>
<organism evidence="8 9">
    <name type="scientific">Sphaceloma murrayae</name>
    <dbReference type="NCBI Taxonomy" id="2082308"/>
    <lineage>
        <taxon>Eukaryota</taxon>
        <taxon>Fungi</taxon>
        <taxon>Dikarya</taxon>
        <taxon>Ascomycota</taxon>
        <taxon>Pezizomycotina</taxon>
        <taxon>Dothideomycetes</taxon>
        <taxon>Dothideomycetidae</taxon>
        <taxon>Myriangiales</taxon>
        <taxon>Elsinoaceae</taxon>
        <taxon>Sphaceloma</taxon>
    </lineage>
</organism>
<proteinExistence type="inferred from homology"/>
<comment type="subcellular location">
    <subcellularLocation>
        <location evidence="7">Golgi apparatus membrane</location>
        <topology evidence="7">Multi-pass membrane protein</topology>
    </subcellularLocation>
    <subcellularLocation>
        <location evidence="7">Cytoplasmic vesicle membrane</location>
        <topology evidence="7">Multi-pass membrane protein</topology>
    </subcellularLocation>
    <subcellularLocation>
        <location evidence="7">Endoplasmic reticulum membrane</location>
        <topology evidence="7">Multi-pass membrane protein</topology>
    </subcellularLocation>
</comment>
<keyword evidence="6 7" id="KW-0472">Membrane</keyword>
<keyword evidence="7" id="KW-0333">Golgi apparatus</keyword>
<dbReference type="Proteomes" id="UP000243797">
    <property type="component" value="Unassembled WGS sequence"/>
</dbReference>
<keyword evidence="7" id="KW-0968">Cytoplasmic vesicle</keyword>
<accession>A0A2K1QJB9</accession>